<name>A0A0A9FFS9_ARUDO</name>
<evidence type="ECO:0000313" key="1">
    <source>
        <dbReference type="EMBL" id="JAE11182.1"/>
    </source>
</evidence>
<sequence>MRSASGYIPSSVYVLSKKLYATLPFFLGAIRLSASRRAINALVCIPAFIKAFADEACPCQVKSFWCGLALLSTFISPSTSLAAMYAANRLSTLNISGSMPFSSMSWNMSCTLSSCLVSK</sequence>
<organism evidence="1">
    <name type="scientific">Arundo donax</name>
    <name type="common">Giant reed</name>
    <name type="synonym">Donax arundinaceus</name>
    <dbReference type="NCBI Taxonomy" id="35708"/>
    <lineage>
        <taxon>Eukaryota</taxon>
        <taxon>Viridiplantae</taxon>
        <taxon>Streptophyta</taxon>
        <taxon>Embryophyta</taxon>
        <taxon>Tracheophyta</taxon>
        <taxon>Spermatophyta</taxon>
        <taxon>Magnoliopsida</taxon>
        <taxon>Liliopsida</taxon>
        <taxon>Poales</taxon>
        <taxon>Poaceae</taxon>
        <taxon>PACMAD clade</taxon>
        <taxon>Arundinoideae</taxon>
        <taxon>Arundineae</taxon>
        <taxon>Arundo</taxon>
    </lineage>
</organism>
<proteinExistence type="predicted"/>
<dbReference type="EMBL" id="GBRH01186714">
    <property type="protein sequence ID" value="JAE11182.1"/>
    <property type="molecule type" value="Transcribed_RNA"/>
</dbReference>
<dbReference type="AlphaFoldDB" id="A0A0A9FFS9"/>
<reference evidence="1" key="1">
    <citation type="submission" date="2014-09" db="EMBL/GenBank/DDBJ databases">
        <authorList>
            <person name="Magalhaes I.L.F."/>
            <person name="Oliveira U."/>
            <person name="Santos F.R."/>
            <person name="Vidigal T.H.D.A."/>
            <person name="Brescovit A.D."/>
            <person name="Santos A.J."/>
        </authorList>
    </citation>
    <scope>NUCLEOTIDE SEQUENCE</scope>
    <source>
        <tissue evidence="1">Shoot tissue taken approximately 20 cm above the soil surface</tissue>
    </source>
</reference>
<reference evidence="1" key="2">
    <citation type="journal article" date="2015" name="Data Brief">
        <title>Shoot transcriptome of the giant reed, Arundo donax.</title>
        <authorList>
            <person name="Barrero R.A."/>
            <person name="Guerrero F.D."/>
            <person name="Moolhuijzen P."/>
            <person name="Goolsby J.A."/>
            <person name="Tidwell J."/>
            <person name="Bellgard S.E."/>
            <person name="Bellgard M.I."/>
        </authorList>
    </citation>
    <scope>NUCLEOTIDE SEQUENCE</scope>
    <source>
        <tissue evidence="1">Shoot tissue taken approximately 20 cm above the soil surface</tissue>
    </source>
</reference>
<protein>
    <submittedName>
        <fullName evidence="1">Uncharacterized protein</fullName>
    </submittedName>
</protein>
<accession>A0A0A9FFS9</accession>